<evidence type="ECO:0000256" key="1">
    <source>
        <dbReference type="SAM" id="MobiDB-lite"/>
    </source>
</evidence>
<feature type="compositionally biased region" description="Basic residues" evidence="1">
    <location>
        <begin position="58"/>
        <end position="67"/>
    </location>
</feature>
<accession>A0ABP0EVF2</accession>
<evidence type="ECO:0000313" key="3">
    <source>
        <dbReference type="Proteomes" id="UP001642483"/>
    </source>
</evidence>
<comment type="caution">
    <text evidence="2">The sequence shown here is derived from an EMBL/GenBank/DDBJ whole genome shotgun (WGS) entry which is preliminary data.</text>
</comment>
<reference evidence="2 3" key="1">
    <citation type="submission" date="2024-02" db="EMBL/GenBank/DDBJ databases">
        <authorList>
            <person name="Daric V."/>
            <person name="Darras S."/>
        </authorList>
    </citation>
    <scope>NUCLEOTIDE SEQUENCE [LARGE SCALE GENOMIC DNA]</scope>
</reference>
<dbReference type="InterPro" id="IPR028027">
    <property type="entry name" value="SPMAP1"/>
</dbReference>
<feature type="compositionally biased region" description="Low complexity" evidence="1">
    <location>
        <begin position="69"/>
        <end position="88"/>
    </location>
</feature>
<dbReference type="PANTHER" id="PTHR34221">
    <property type="entry name" value="HYPOTHETICAL PROTEIN LOC691189"/>
    <property type="match status" value="1"/>
</dbReference>
<dbReference type="EMBL" id="CAWYQH010000001">
    <property type="protein sequence ID" value="CAK8671379.1"/>
    <property type="molecule type" value="Genomic_DNA"/>
</dbReference>
<feature type="region of interest" description="Disordered" evidence="1">
    <location>
        <begin position="56"/>
        <end position="88"/>
    </location>
</feature>
<dbReference type="Proteomes" id="UP001642483">
    <property type="component" value="Unassembled WGS sequence"/>
</dbReference>
<gene>
    <name evidence="2" type="ORF">CVLEPA_LOCUS453</name>
</gene>
<evidence type="ECO:0000313" key="2">
    <source>
        <dbReference type="EMBL" id="CAK8671379.1"/>
    </source>
</evidence>
<protein>
    <submittedName>
        <fullName evidence="2">Uncharacterized protein</fullName>
    </submittedName>
</protein>
<name>A0ABP0EVF2_CLALP</name>
<keyword evidence="3" id="KW-1185">Reference proteome</keyword>
<organism evidence="2 3">
    <name type="scientific">Clavelina lepadiformis</name>
    <name type="common">Light-bulb sea squirt</name>
    <name type="synonym">Ascidia lepadiformis</name>
    <dbReference type="NCBI Taxonomy" id="159417"/>
    <lineage>
        <taxon>Eukaryota</taxon>
        <taxon>Metazoa</taxon>
        <taxon>Chordata</taxon>
        <taxon>Tunicata</taxon>
        <taxon>Ascidiacea</taxon>
        <taxon>Aplousobranchia</taxon>
        <taxon>Clavelinidae</taxon>
        <taxon>Clavelina</taxon>
    </lineage>
</organism>
<sequence length="370" mass="42158">MTTSVTLAALSADLRRYYLAKPNITRTRHDGLKYTDRNLQTINERKKVVTQAKLQPRTPRRKRHKTKLSMTSTVMSPRSRSSSQMTPRKAIPEYDTRLDEHQQTYVLSPVMMSTLRKTMNSQKGRVFTEPTDKIGFHGPRRPLLLSYPVSPRHVGRAMFVKTHRRSQSVSPERVPSLLDSKTAKETIKLAYNMRTSESKDDNPAPKKLPRPKTVPPPQSRAERLAKEKGFILDGIALSSIQDDFGKIQPKLGPAIPPYNSHFDPYVKNYFTYKGLDETLHKTGQTRRNSESIQGKAIDRFHYVGVGHDYLSRRNKSGSGYSRDVVDGHDQFLQDPKPMNGYNGKFGFRRNTPLLRHCPSPFGTASRSSTF</sequence>
<proteinExistence type="predicted"/>
<dbReference type="PANTHER" id="PTHR34221:SF4">
    <property type="entry name" value="CHROMOSOME LG9 OPEN READING FRAME, HUMAN C17ORF98"/>
    <property type="match status" value="1"/>
</dbReference>
<feature type="region of interest" description="Disordered" evidence="1">
    <location>
        <begin position="192"/>
        <end position="221"/>
    </location>
</feature>
<dbReference type="Pfam" id="PF15075">
    <property type="entry name" value="SPMAP1-like"/>
    <property type="match status" value="1"/>
</dbReference>